<evidence type="ECO:0000313" key="2">
    <source>
        <dbReference type="Proteomes" id="UP000662857"/>
    </source>
</evidence>
<dbReference type="KEGG" id="nhy:JQS43_21870"/>
<protein>
    <submittedName>
        <fullName evidence="1">Uncharacterized protein</fullName>
    </submittedName>
</protein>
<sequence>MLPDLFRLADAVDQMVDRYQWAHSDWLTAAIFSSDQPEVERLWRAQRRRRHALRRLIAALRDRQGVSSDG</sequence>
<dbReference type="RefSeq" id="WP_239676261.1">
    <property type="nucleotide sequence ID" value="NZ_CP070499.1"/>
</dbReference>
<gene>
    <name evidence="1" type="ORF">JQS43_21870</name>
</gene>
<organism evidence="1 2">
    <name type="scientific">Natronosporangium hydrolyticum</name>
    <dbReference type="NCBI Taxonomy" id="2811111"/>
    <lineage>
        <taxon>Bacteria</taxon>
        <taxon>Bacillati</taxon>
        <taxon>Actinomycetota</taxon>
        <taxon>Actinomycetes</taxon>
        <taxon>Micromonosporales</taxon>
        <taxon>Micromonosporaceae</taxon>
        <taxon>Natronosporangium</taxon>
    </lineage>
</organism>
<name>A0A895Y8S4_9ACTN</name>
<accession>A0A895Y8S4</accession>
<dbReference type="Proteomes" id="UP000662857">
    <property type="component" value="Chromosome"/>
</dbReference>
<keyword evidence="2" id="KW-1185">Reference proteome</keyword>
<reference evidence="1" key="1">
    <citation type="submission" date="2021-02" db="EMBL/GenBank/DDBJ databases">
        <title>Natrosporangium hydrolyticum gen. nov., sp. nov, a haloalkaliphilic actinobacterium from a soda solonchak soil.</title>
        <authorList>
            <person name="Sorokin D.Y."/>
            <person name="Khijniak T.V."/>
            <person name="Zakharycheva A.P."/>
            <person name="Boueva O.V."/>
            <person name="Ariskina E.V."/>
            <person name="Hahnke R.L."/>
            <person name="Bunk B."/>
            <person name="Sproer C."/>
            <person name="Schumann P."/>
            <person name="Evtushenko L.I."/>
            <person name="Kublanov I.V."/>
        </authorList>
    </citation>
    <scope>NUCLEOTIDE SEQUENCE</scope>
    <source>
        <strain evidence="1">DSM 106523</strain>
    </source>
</reference>
<proteinExistence type="predicted"/>
<evidence type="ECO:0000313" key="1">
    <source>
        <dbReference type="EMBL" id="QSB14144.1"/>
    </source>
</evidence>
<dbReference type="AlphaFoldDB" id="A0A895Y8S4"/>
<dbReference type="EMBL" id="CP070499">
    <property type="protein sequence ID" value="QSB14144.1"/>
    <property type="molecule type" value="Genomic_DNA"/>
</dbReference>